<dbReference type="EMBL" id="CP013572">
    <property type="protein sequence ID" value="ANL87920.1"/>
    <property type="molecule type" value="Genomic_DNA"/>
</dbReference>
<gene>
    <name evidence="1" type="ORF">AMC81_PD00063</name>
</gene>
<keyword evidence="1" id="KW-0614">Plasmid</keyword>
<organism evidence="1 2">
    <name type="scientific">Rhizobium phaseoli</name>
    <dbReference type="NCBI Taxonomy" id="396"/>
    <lineage>
        <taxon>Bacteria</taxon>
        <taxon>Pseudomonadati</taxon>
        <taxon>Pseudomonadota</taxon>
        <taxon>Alphaproteobacteria</taxon>
        <taxon>Hyphomicrobiales</taxon>
        <taxon>Rhizobiaceae</taxon>
        <taxon>Rhizobium/Agrobacterium group</taxon>
        <taxon>Rhizobium</taxon>
    </lineage>
</organism>
<evidence type="ECO:0000313" key="1">
    <source>
        <dbReference type="EMBL" id="ANL87920.1"/>
    </source>
</evidence>
<geneLocation type="plasmid" evidence="1 2">
    <name>pRphaN671d</name>
</geneLocation>
<protein>
    <submittedName>
        <fullName evidence="1">Uncharacterized protein</fullName>
    </submittedName>
</protein>
<name>A0ABM6CHY7_9HYPH</name>
<reference evidence="1 2" key="1">
    <citation type="submission" date="2015-11" db="EMBL/GenBank/DDBJ databases">
        <title>The limits of bacterial species coexistence and the symbiotic plasmid transference in sympatric Rhizobium populations.</title>
        <authorList>
            <person name="Perez-Carrascal O.M."/>
            <person name="VanInsberghe D."/>
            <person name="Juarez S."/>
            <person name="Polz M.F."/>
            <person name="Vinuesa P."/>
            <person name="Gonzalez V."/>
        </authorList>
    </citation>
    <scope>NUCLEOTIDE SEQUENCE [LARGE SCALE GENOMIC DNA]</scope>
    <source>
        <strain evidence="1 2">N771</strain>
        <plasmid evidence="1 2">pRphaN671d</plasmid>
    </source>
</reference>
<sequence length="53" mass="5790">MIEAGIAGTSWTSLSRTHRTFAYDEPRYGILVAMPTLTHDEPPLEISDSAAGR</sequence>
<proteinExistence type="predicted"/>
<accession>A0ABM6CHY7</accession>
<evidence type="ECO:0000313" key="2">
    <source>
        <dbReference type="Proteomes" id="UP000078551"/>
    </source>
</evidence>
<keyword evidence="2" id="KW-1185">Reference proteome</keyword>
<dbReference type="Proteomes" id="UP000078551">
    <property type="component" value="Plasmid pRphaN671d"/>
</dbReference>